<evidence type="ECO:0000256" key="4">
    <source>
        <dbReference type="ARBA" id="ARBA00023125"/>
    </source>
</evidence>
<dbReference type="PROSITE" id="PS50949">
    <property type="entry name" value="HTH_GNTR"/>
    <property type="match status" value="1"/>
</dbReference>
<dbReference type="GO" id="GO:0030170">
    <property type="term" value="F:pyridoxal phosphate binding"/>
    <property type="evidence" value="ECO:0007669"/>
    <property type="project" value="InterPro"/>
</dbReference>
<dbReference type="InterPro" id="IPR004839">
    <property type="entry name" value="Aminotransferase_I/II_large"/>
</dbReference>
<feature type="domain" description="HTH gntR-type" evidence="6">
    <location>
        <begin position="8"/>
        <end position="76"/>
    </location>
</feature>
<evidence type="ECO:0000313" key="7">
    <source>
        <dbReference type="EMBL" id="TCO54356.1"/>
    </source>
</evidence>
<dbReference type="Pfam" id="PF00155">
    <property type="entry name" value="Aminotran_1_2"/>
    <property type="match status" value="1"/>
</dbReference>
<dbReference type="RefSeq" id="WP_132123324.1">
    <property type="nucleotide sequence ID" value="NZ_SLWS01000009.1"/>
</dbReference>
<evidence type="ECO:0000256" key="5">
    <source>
        <dbReference type="ARBA" id="ARBA00023163"/>
    </source>
</evidence>
<reference evidence="7 8" key="1">
    <citation type="submission" date="2019-03" db="EMBL/GenBank/DDBJ databases">
        <title>Genomic Encyclopedia of Type Strains, Phase IV (KMG-IV): sequencing the most valuable type-strain genomes for metagenomic binning, comparative biology and taxonomic classification.</title>
        <authorList>
            <person name="Goeker M."/>
        </authorList>
    </citation>
    <scope>NUCLEOTIDE SEQUENCE [LARGE SCALE GENOMIC DNA]</scope>
    <source>
        <strain evidence="7 8">DSM 45934</strain>
    </source>
</reference>
<dbReference type="InterPro" id="IPR015424">
    <property type="entry name" value="PyrdxlP-dep_Trfase"/>
</dbReference>
<keyword evidence="3" id="KW-0805">Transcription regulation</keyword>
<name>A0A4R2JC46_9PSEU</name>
<dbReference type="Gene3D" id="3.40.640.10">
    <property type="entry name" value="Type I PLP-dependent aspartate aminotransferase-like (Major domain)"/>
    <property type="match status" value="1"/>
</dbReference>
<keyword evidence="2" id="KW-0663">Pyridoxal phosphate</keyword>
<dbReference type="InterPro" id="IPR015421">
    <property type="entry name" value="PyrdxlP-dep_Trfase_major"/>
</dbReference>
<dbReference type="AlphaFoldDB" id="A0A4R2JC46"/>
<dbReference type="GO" id="GO:0003677">
    <property type="term" value="F:DNA binding"/>
    <property type="evidence" value="ECO:0007669"/>
    <property type="project" value="UniProtKB-KW"/>
</dbReference>
<dbReference type="GO" id="GO:0003700">
    <property type="term" value="F:DNA-binding transcription factor activity"/>
    <property type="evidence" value="ECO:0007669"/>
    <property type="project" value="InterPro"/>
</dbReference>
<organism evidence="7 8">
    <name type="scientific">Actinocrispum wychmicini</name>
    <dbReference type="NCBI Taxonomy" id="1213861"/>
    <lineage>
        <taxon>Bacteria</taxon>
        <taxon>Bacillati</taxon>
        <taxon>Actinomycetota</taxon>
        <taxon>Actinomycetes</taxon>
        <taxon>Pseudonocardiales</taxon>
        <taxon>Pseudonocardiaceae</taxon>
        <taxon>Actinocrispum</taxon>
    </lineage>
</organism>
<dbReference type="Gene3D" id="1.10.10.10">
    <property type="entry name" value="Winged helix-like DNA-binding domain superfamily/Winged helix DNA-binding domain"/>
    <property type="match status" value="1"/>
</dbReference>
<dbReference type="Proteomes" id="UP000295680">
    <property type="component" value="Unassembled WGS sequence"/>
</dbReference>
<evidence type="ECO:0000256" key="3">
    <source>
        <dbReference type="ARBA" id="ARBA00023015"/>
    </source>
</evidence>
<dbReference type="SMART" id="SM00345">
    <property type="entry name" value="HTH_GNTR"/>
    <property type="match status" value="1"/>
</dbReference>
<keyword evidence="4 7" id="KW-0238">DNA-binding</keyword>
<dbReference type="EMBL" id="SLWS01000009">
    <property type="protein sequence ID" value="TCO54356.1"/>
    <property type="molecule type" value="Genomic_DNA"/>
</dbReference>
<comment type="similarity">
    <text evidence="1">In the C-terminal section; belongs to the class-I pyridoxal-phosphate-dependent aminotransferase family.</text>
</comment>
<sequence>MDVPSTPGPLYVRVADGLREAIRQGEFGAGERLPSDRDLARDLDVSRTTTIAAYRLLRAEGLLESTRGSGTRVATSGRLVGPAVQVGPTAKLPEAMPPDTVDLAGSLLPGLDVLPDNALHLGADEMRRLAVDFEYEPLGLPALREAIAARYTRAGLPTTTAEVLVTTGAQQAIQLLFALFGQGRGVIATENPTYAGALDAARTAGATLLGLPCDAEGIRVRALREALDSVRLVYLMSTCQNPTGTTMSAARRREITRLAASTGTPVVDDTTLAELTFDERPYAPLGAPDDATIITVGSLSKLFWAGLRVGWIRAPEQLLNRLARLKATADLGSSHVSQLLALRLLPTVPQVAATQRARLVERLDLTADLLRAQLPSWSWTRPAGGPFLWVRLPHGTDAARFARVALRCGVRVLPGARTSPDSSFADHLRMSYVDSPDRIREAVDRLARAWANHSSASGLDRPALDVVV</sequence>
<evidence type="ECO:0000259" key="6">
    <source>
        <dbReference type="PROSITE" id="PS50949"/>
    </source>
</evidence>
<dbReference type="CDD" id="cd07377">
    <property type="entry name" value="WHTH_GntR"/>
    <property type="match status" value="1"/>
</dbReference>
<proteinExistence type="inferred from homology"/>
<dbReference type="PANTHER" id="PTHR46577">
    <property type="entry name" value="HTH-TYPE TRANSCRIPTIONAL REGULATORY PROTEIN GABR"/>
    <property type="match status" value="1"/>
</dbReference>
<dbReference type="OrthoDB" id="199743at2"/>
<dbReference type="InterPro" id="IPR051446">
    <property type="entry name" value="HTH_trans_reg/aminotransferase"/>
</dbReference>
<evidence type="ECO:0000256" key="1">
    <source>
        <dbReference type="ARBA" id="ARBA00005384"/>
    </source>
</evidence>
<evidence type="ECO:0000313" key="8">
    <source>
        <dbReference type="Proteomes" id="UP000295680"/>
    </source>
</evidence>
<dbReference type="Gene3D" id="3.90.1150.10">
    <property type="entry name" value="Aspartate Aminotransferase, domain 1"/>
    <property type="match status" value="1"/>
</dbReference>
<dbReference type="InterPro" id="IPR036388">
    <property type="entry name" value="WH-like_DNA-bd_sf"/>
</dbReference>
<gene>
    <name evidence="7" type="ORF">EV192_109337</name>
</gene>
<dbReference type="PRINTS" id="PR00035">
    <property type="entry name" value="HTHGNTR"/>
</dbReference>
<dbReference type="InterPro" id="IPR036390">
    <property type="entry name" value="WH_DNA-bd_sf"/>
</dbReference>
<accession>A0A4R2JC46</accession>
<evidence type="ECO:0000256" key="2">
    <source>
        <dbReference type="ARBA" id="ARBA00022898"/>
    </source>
</evidence>
<dbReference type="Pfam" id="PF00392">
    <property type="entry name" value="GntR"/>
    <property type="match status" value="1"/>
</dbReference>
<dbReference type="InterPro" id="IPR000524">
    <property type="entry name" value="Tscrpt_reg_HTH_GntR"/>
</dbReference>
<comment type="caution">
    <text evidence="7">The sequence shown here is derived from an EMBL/GenBank/DDBJ whole genome shotgun (WGS) entry which is preliminary data.</text>
</comment>
<keyword evidence="8" id="KW-1185">Reference proteome</keyword>
<keyword evidence="5" id="KW-0804">Transcription</keyword>
<dbReference type="SUPFAM" id="SSF46785">
    <property type="entry name" value="Winged helix' DNA-binding domain"/>
    <property type="match status" value="1"/>
</dbReference>
<protein>
    <submittedName>
        <fullName evidence="7">DNA-binding transcriptional MocR family regulator</fullName>
    </submittedName>
</protein>
<dbReference type="InterPro" id="IPR015422">
    <property type="entry name" value="PyrdxlP-dep_Trfase_small"/>
</dbReference>
<dbReference type="PANTHER" id="PTHR46577:SF1">
    <property type="entry name" value="HTH-TYPE TRANSCRIPTIONAL REGULATORY PROTEIN GABR"/>
    <property type="match status" value="1"/>
</dbReference>
<dbReference type="SUPFAM" id="SSF53383">
    <property type="entry name" value="PLP-dependent transferases"/>
    <property type="match status" value="1"/>
</dbReference>
<dbReference type="CDD" id="cd00609">
    <property type="entry name" value="AAT_like"/>
    <property type="match status" value="1"/>
</dbReference>